<evidence type="ECO:0000256" key="1">
    <source>
        <dbReference type="ARBA" id="ARBA00004168"/>
    </source>
</evidence>
<feature type="domain" description="CNA-B" evidence="10">
    <location>
        <begin position="1384"/>
        <end position="1473"/>
    </location>
</feature>
<feature type="domain" description="SDR-like Ig" evidence="12">
    <location>
        <begin position="202"/>
        <end position="294"/>
    </location>
</feature>
<sequence>MLKRFNLLVLAVLLVSQTILSPIVSVNTIFAEASNEERANEQSISNLEEELLDISKLELILEDIEGLEENDYTEESYAALINVVEESKMLLQDETSTQEELNAAVKEIEEALENLTGQSKYDSMGEDNASESDDAILENDNVSEKDTEELVEEVPKKSNAMSAKEESRAASAMGNEFFDFKISEVTDLQGNPYNENNPLKPDDEFWVKVDWELKDGHKYIDGDTVTFQLPDELHLNGDLDGELKDDFGNQVATYTITPAGVVTLTFTDYVETHNNVTGWIEIRAELDQDVVQEDDGNIVIGPIEDEGSQVIPIDRSPINKTVEKQGKPNKSYNADEIEWTVTINKNANSLKGVTLEDLLPKGTEYVEGSLEVVKQSATLNGTPVGEKTKVSVTPSVAEGKLSIPLGDIEEVYTLTYKTKVTDMEVKNFKNTVTFKDANLGDTSANATVTINRGDPLKKGVVKHYDPKTGIIEWYLEFNYDQKQLESVTLADHWKPKGKVELVDGSLTFQEVEIDENGNDQFVGEPVDPSALGGSLSKVADGFEVSGITTDKPYYVVYKTKVIDRELEGFRMENVASFDGNEYGEGYNIGQYVGAKSAGNIDYAKKEIEWTIRVNMDQRQMNDVIITDTLGEGLTLIENSIQMTIGGESKTDFKLDSGNPFKLSNIGDTNQEIIVTYKTKYDPNKLPQDNKAHNTAKISWIPEGSSDHISREVKAEKPVNKETVDSSWKNASYNPDTKEITWEIIANYRENAYENFHIVDTPQGNQQLVKDSIKVEELEIRSDGSMDVVGDANADVTTDGNDIHIQIGKTDKAYKVTYKTSVAGLEDISKEYVNKAQVKDGDEVLSDLDAKVSVYGDRKYGNKRGNQDGRRVNWSIDVNLAQEKIDNLTLTDTISDNQAYIEESIKIYHAKLNTDGTVSKTELADSSTYELTIDENEFTVSWKDEVERPYIIEYSTLFFAKDGEDVRNDYKITGDGITEEDTDASDGYNVVIKQTSGGGAEGTAGYLLVHKMDTTYGQAQQPIEGIQFELIDTSNDKVLKTATTDTDGYADFGRLLFGEYKLREVNTPEGYVGFDEQTIKIDKAFIVGESEPQDYTFEVENYKVNGDIEIVKHDDKGNRLAGAEFTLYKADGTVVDTQTTNENGEIFFKDHEPGQYYVQETKAPNGFVTNDTKYEVELTDTQRDAIQLEIENERKLTSVTLEKEWQDEANTQMRPDEISVNLFRNGDYLETYTMKETEGWTLTVDGLHAEDENGEPYAYTMTEQEVPGYAPSLDDSGLKVTNTRAEERDITITKTWYDDYNKDGDRPEEVTVELFRSVEDGDEALVDTYTLKATDDWKLTIDKLPMFDDTGKPYNYVVKEQAIEGYASKVDGFDITNTRVGKTEVQGEKFWKDDDDVEHRPESITVHLVQNGEHIDSQKVTPNDEGKWLYSFENLEKYDDEGVEYNYSINEEAISGYEATYQQTTSGTININNTRVGMTSLTGQKTWVDGNNAEETRPELIEVQLLQNGEPFGKPQKVTEESNWTYEFTDLPAYDSEGIAFEYKVQEVAIDNYEAT</sequence>
<protein>
    <submittedName>
        <fullName evidence="13">Cna B-type domain-containing protein</fullName>
    </submittedName>
</protein>
<dbReference type="Pfam" id="PF17961">
    <property type="entry name" value="Big_8"/>
    <property type="match status" value="1"/>
</dbReference>
<evidence type="ECO:0000259" key="11">
    <source>
        <dbReference type="Pfam" id="PF17802"/>
    </source>
</evidence>
<dbReference type="Gene3D" id="2.60.40.740">
    <property type="match status" value="5"/>
</dbReference>
<reference evidence="13" key="1">
    <citation type="journal article" date="2021" name="PeerJ">
        <title>Extensive microbial diversity within the chicken gut microbiome revealed by metagenomics and culture.</title>
        <authorList>
            <person name="Gilroy R."/>
            <person name="Ravi A."/>
            <person name="Getino M."/>
            <person name="Pursley I."/>
            <person name="Horton D.L."/>
            <person name="Alikhan N.F."/>
            <person name="Baker D."/>
            <person name="Gharbi K."/>
            <person name="Hall N."/>
            <person name="Watson M."/>
            <person name="Adriaenssens E.M."/>
            <person name="Foster-Nyarko E."/>
            <person name="Jarju S."/>
            <person name="Secka A."/>
            <person name="Antonio M."/>
            <person name="Oren A."/>
            <person name="Chaudhuri R.R."/>
            <person name="La Ragione R."/>
            <person name="Hildebrand F."/>
            <person name="Pallen M.J."/>
        </authorList>
    </citation>
    <scope>NUCLEOTIDE SEQUENCE</scope>
    <source>
        <strain evidence="13">CHK169-2315</strain>
    </source>
</reference>
<feature type="domain" description="CNA-B" evidence="10">
    <location>
        <begin position="1198"/>
        <end position="1282"/>
    </location>
</feature>
<evidence type="ECO:0000313" key="14">
    <source>
        <dbReference type="Proteomes" id="UP000823937"/>
    </source>
</evidence>
<feature type="domain" description="SpaA-like prealbumin fold" evidence="11">
    <location>
        <begin position="1008"/>
        <end position="1082"/>
    </location>
</feature>
<evidence type="ECO:0000256" key="8">
    <source>
        <dbReference type="SAM" id="MobiDB-lite"/>
    </source>
</evidence>
<dbReference type="InterPro" id="IPR041033">
    <property type="entry name" value="SpaA_PFL_dom_1"/>
</dbReference>
<gene>
    <name evidence="13" type="ORF">H9895_00205</name>
</gene>
<dbReference type="NCBIfam" id="TIGR01451">
    <property type="entry name" value="B_ant_repeat"/>
    <property type="match status" value="1"/>
</dbReference>
<dbReference type="Pfam" id="PF17802">
    <property type="entry name" value="SpaA"/>
    <property type="match status" value="2"/>
</dbReference>
<evidence type="ECO:0000256" key="5">
    <source>
        <dbReference type="ARBA" id="ARBA00022729"/>
    </source>
</evidence>
<evidence type="ECO:0000256" key="2">
    <source>
        <dbReference type="ARBA" id="ARBA00007257"/>
    </source>
</evidence>
<feature type="compositionally biased region" description="Acidic residues" evidence="8">
    <location>
        <begin position="124"/>
        <end position="137"/>
    </location>
</feature>
<dbReference type="Gene3D" id="2.60.40.1140">
    <property type="entry name" value="Collagen-binding surface protein Cna, B-type domain"/>
    <property type="match status" value="4"/>
</dbReference>
<evidence type="ECO:0000259" key="10">
    <source>
        <dbReference type="Pfam" id="PF05738"/>
    </source>
</evidence>
<dbReference type="Proteomes" id="UP000823937">
    <property type="component" value="Unassembled WGS sequence"/>
</dbReference>
<feature type="domain" description="Collagen binding" evidence="9">
    <location>
        <begin position="732"/>
        <end position="840"/>
    </location>
</feature>
<comment type="subcellular location">
    <subcellularLocation>
        <location evidence="1">Secreted</location>
        <location evidence="1">Cell wall</location>
        <topology evidence="1">Peptidoglycan-anchor</topology>
    </subcellularLocation>
</comment>
<dbReference type="Pfam" id="PF05738">
    <property type="entry name" value="Cna_B"/>
    <property type="match status" value="4"/>
</dbReference>
<dbReference type="InterPro" id="IPR041171">
    <property type="entry name" value="SDR_Ig"/>
</dbReference>
<feature type="domain" description="SpaA-like prealbumin fold" evidence="11">
    <location>
        <begin position="1105"/>
        <end position="1192"/>
    </location>
</feature>
<feature type="domain" description="CNA-B" evidence="10">
    <location>
        <begin position="1289"/>
        <end position="1377"/>
    </location>
</feature>
<feature type="region of interest" description="Disordered" evidence="8">
    <location>
        <begin position="118"/>
        <end position="163"/>
    </location>
</feature>
<dbReference type="PANTHER" id="PTHR36108">
    <property type="entry name" value="COLOSSIN-B-RELATED"/>
    <property type="match status" value="1"/>
</dbReference>
<evidence type="ECO:0000256" key="3">
    <source>
        <dbReference type="ARBA" id="ARBA00022512"/>
    </source>
</evidence>
<keyword evidence="4" id="KW-0964">Secreted</keyword>
<comment type="caution">
    <text evidence="13">The sequence shown here is derived from an EMBL/GenBank/DDBJ whole genome shotgun (WGS) entry which is preliminary data.</text>
</comment>
<reference evidence="13" key="2">
    <citation type="submission" date="2021-04" db="EMBL/GenBank/DDBJ databases">
        <authorList>
            <person name="Gilroy R."/>
        </authorList>
    </citation>
    <scope>NUCLEOTIDE SEQUENCE</scope>
    <source>
        <strain evidence="13">CHK169-2315</strain>
    </source>
</reference>
<keyword evidence="5" id="KW-0732">Signal</keyword>
<feature type="non-terminal residue" evidence="13">
    <location>
        <position position="1555"/>
    </location>
</feature>
<dbReference type="InterPro" id="IPR008966">
    <property type="entry name" value="Adhesion_dom_sf"/>
</dbReference>
<keyword evidence="6" id="KW-0572">Peptidoglycan-anchor</keyword>
<dbReference type="InterPro" id="IPR013783">
    <property type="entry name" value="Ig-like_fold"/>
</dbReference>
<dbReference type="GO" id="GO:0005518">
    <property type="term" value="F:collagen binding"/>
    <property type="evidence" value="ECO:0007669"/>
    <property type="project" value="InterPro"/>
</dbReference>
<feature type="domain" description="Collagen binding" evidence="9">
    <location>
        <begin position="598"/>
        <end position="691"/>
    </location>
</feature>
<dbReference type="InterPro" id="IPR008456">
    <property type="entry name" value="Collagen-bd_dom"/>
</dbReference>
<dbReference type="Gene3D" id="2.60.40.1280">
    <property type="match status" value="1"/>
</dbReference>
<evidence type="ECO:0000259" key="12">
    <source>
        <dbReference type="Pfam" id="PF17961"/>
    </source>
</evidence>
<evidence type="ECO:0000256" key="6">
    <source>
        <dbReference type="ARBA" id="ARBA00023088"/>
    </source>
</evidence>
<dbReference type="SUPFAM" id="SSF49401">
    <property type="entry name" value="Bacterial adhesins"/>
    <property type="match status" value="6"/>
</dbReference>
<dbReference type="InterPro" id="IPR047589">
    <property type="entry name" value="DUF11_rpt"/>
</dbReference>
<dbReference type="Gene3D" id="2.60.40.10">
    <property type="entry name" value="Immunoglobulins"/>
    <property type="match status" value="2"/>
</dbReference>
<dbReference type="PANTHER" id="PTHR36108:SF13">
    <property type="entry name" value="COLOSSIN-B-RELATED"/>
    <property type="match status" value="1"/>
</dbReference>
<feature type="domain" description="Collagen binding" evidence="9">
    <location>
        <begin position="320"/>
        <end position="444"/>
    </location>
</feature>
<dbReference type="EMBL" id="DXHX01000005">
    <property type="protein sequence ID" value="HIV73484.1"/>
    <property type="molecule type" value="Genomic_DNA"/>
</dbReference>
<organism evidence="13 14">
    <name type="scientific">Candidatus Pseudogracilibacillus intestinigallinarum</name>
    <dbReference type="NCBI Taxonomy" id="2838742"/>
    <lineage>
        <taxon>Bacteria</taxon>
        <taxon>Bacillati</taxon>
        <taxon>Bacillota</taxon>
        <taxon>Bacilli</taxon>
        <taxon>Bacillales</taxon>
        <taxon>Bacillaceae</taxon>
        <taxon>Pseudogracilibacillus</taxon>
    </lineage>
</organism>
<evidence type="ECO:0000259" key="9">
    <source>
        <dbReference type="Pfam" id="PF05737"/>
    </source>
</evidence>
<accession>A0A9D1PJK5</accession>
<feature type="domain" description="Collagen binding" evidence="9">
    <location>
        <begin position="457"/>
        <end position="580"/>
    </location>
</feature>
<evidence type="ECO:0000256" key="4">
    <source>
        <dbReference type="ARBA" id="ARBA00022525"/>
    </source>
</evidence>
<keyword evidence="7" id="KW-0175">Coiled coil</keyword>
<name>A0A9D1PJK5_9BACI</name>
<comment type="similarity">
    <text evidence="2">Belongs to the serine-aspartate repeat-containing protein (SDr) family.</text>
</comment>
<dbReference type="InterPro" id="IPR008454">
    <property type="entry name" value="Collagen-bd_Cna-like_B-typ_dom"/>
</dbReference>
<feature type="coiled-coil region" evidence="7">
    <location>
        <begin position="91"/>
        <end position="118"/>
    </location>
</feature>
<dbReference type="Gene3D" id="1.20.1270.90">
    <property type="entry name" value="AF1782-like"/>
    <property type="match status" value="1"/>
</dbReference>
<dbReference type="CDD" id="cd00222">
    <property type="entry name" value="CollagenBindB"/>
    <property type="match status" value="4"/>
</dbReference>
<evidence type="ECO:0000256" key="7">
    <source>
        <dbReference type="SAM" id="Coils"/>
    </source>
</evidence>
<feature type="domain" description="Collagen binding" evidence="9">
    <location>
        <begin position="859"/>
        <end position="980"/>
    </location>
</feature>
<dbReference type="SUPFAM" id="SSF49478">
    <property type="entry name" value="Cna protein B-type domain"/>
    <property type="match status" value="6"/>
</dbReference>
<dbReference type="GO" id="GO:0007155">
    <property type="term" value="P:cell adhesion"/>
    <property type="evidence" value="ECO:0007669"/>
    <property type="project" value="InterPro"/>
</dbReference>
<feature type="domain" description="CNA-B" evidence="10">
    <location>
        <begin position="1481"/>
        <end position="1554"/>
    </location>
</feature>
<dbReference type="Pfam" id="PF05737">
    <property type="entry name" value="Collagen_bind"/>
    <property type="match status" value="5"/>
</dbReference>
<dbReference type="InterPro" id="IPR011252">
    <property type="entry name" value="Fibrogen-bd_dom1"/>
</dbReference>
<keyword evidence="3" id="KW-0134">Cell wall</keyword>
<evidence type="ECO:0000313" key="13">
    <source>
        <dbReference type="EMBL" id="HIV73484.1"/>
    </source>
</evidence>
<proteinExistence type="inferred from homology"/>